<proteinExistence type="predicted"/>
<keyword evidence="2" id="KW-1185">Reference proteome</keyword>
<evidence type="ECO:0000313" key="1">
    <source>
        <dbReference type="EMBL" id="OCT51900.1"/>
    </source>
</evidence>
<dbReference type="eggNOG" id="ENOG502QRJG">
    <property type="taxonomic scope" value="Eukaryota"/>
</dbReference>
<dbReference type="VEuPathDB" id="FungiDB:G647_06226"/>
<organism evidence="1 2">
    <name type="scientific">Cladophialophora carrionii</name>
    <dbReference type="NCBI Taxonomy" id="86049"/>
    <lineage>
        <taxon>Eukaryota</taxon>
        <taxon>Fungi</taxon>
        <taxon>Dikarya</taxon>
        <taxon>Ascomycota</taxon>
        <taxon>Pezizomycotina</taxon>
        <taxon>Eurotiomycetes</taxon>
        <taxon>Chaetothyriomycetidae</taxon>
        <taxon>Chaetothyriales</taxon>
        <taxon>Herpotrichiellaceae</taxon>
        <taxon>Cladophialophora</taxon>
    </lineage>
</organism>
<dbReference type="AlphaFoldDB" id="A0A1C1CTV5"/>
<gene>
    <name evidence="1" type="ORF">CLCR_09346</name>
</gene>
<reference evidence="2" key="1">
    <citation type="submission" date="2015-07" db="EMBL/GenBank/DDBJ databases">
        <authorList>
            <person name="Teixeira M.M."/>
            <person name="Souza R.C."/>
            <person name="Almeida L.G."/>
            <person name="Vicente V.A."/>
            <person name="de Hoog S."/>
            <person name="Bocca A.L."/>
            <person name="de Almeida S.R."/>
            <person name="Vasconcelos A.T."/>
            <person name="Felipe M.S."/>
        </authorList>
    </citation>
    <scope>NUCLEOTIDE SEQUENCE [LARGE SCALE GENOMIC DNA]</scope>
    <source>
        <strain evidence="2">KSF</strain>
    </source>
</reference>
<protein>
    <submittedName>
        <fullName evidence="1">Uncharacterized protein</fullName>
    </submittedName>
</protein>
<accession>A0A1C1CTV5</accession>
<comment type="caution">
    <text evidence="1">The sequence shown here is derived from an EMBL/GenBank/DDBJ whole genome shotgun (WGS) entry which is preliminary data.</text>
</comment>
<dbReference type="Proteomes" id="UP000094526">
    <property type="component" value="Unassembled WGS sequence"/>
</dbReference>
<evidence type="ECO:0000313" key="2">
    <source>
        <dbReference type="Proteomes" id="UP000094526"/>
    </source>
</evidence>
<dbReference type="EMBL" id="LGRB01000009">
    <property type="protein sequence ID" value="OCT51900.1"/>
    <property type="molecule type" value="Genomic_DNA"/>
</dbReference>
<sequence length="91" mass="9955">MLSSLVRNVLSARRSLERRLRARWPQTQGKAWETLQKNGLLGFICFGGPPVHFQIVSVSYNWDLALATSTAAAAALPSTLVARPRSDFAAS</sequence>
<dbReference type="VEuPathDB" id="FungiDB:CLCR_09346"/>
<name>A0A1C1CTV5_9EURO</name>